<sequence>MRSYLDPCGIARALDRVGERWALLVVRELLLGPRRFTDLRAGLPSASPNVLSQRLRELEDAGVVQRRALAPPVAATVYELTPRGRELEPVLVSLARWGSRAVPLPRGELSPSALMIALRTTFDPGALSRGRLAVVLDGEPFSVEIARGALSVARGEPEAPDATITTTARTLRAVVFAGHEPRGVEIAGDTALATRFLGAFARPAPA</sequence>
<reference evidence="5 6" key="1">
    <citation type="submission" date="2015-09" db="EMBL/GenBank/DDBJ databases">
        <title>Sorangium comparison.</title>
        <authorList>
            <person name="Zaburannyi N."/>
            <person name="Bunk B."/>
            <person name="Overmann J."/>
            <person name="Mueller R."/>
        </authorList>
    </citation>
    <scope>NUCLEOTIDE SEQUENCE [LARGE SCALE GENOMIC DNA]</scope>
    <source>
        <strain evidence="5 6">So ce836</strain>
    </source>
</reference>
<evidence type="ECO:0000256" key="3">
    <source>
        <dbReference type="ARBA" id="ARBA00023163"/>
    </source>
</evidence>
<dbReference type="AlphaFoldDB" id="A0A4P2QHF0"/>
<feature type="domain" description="HTH hxlR-type" evidence="4">
    <location>
        <begin position="8"/>
        <end position="106"/>
    </location>
</feature>
<evidence type="ECO:0000256" key="1">
    <source>
        <dbReference type="ARBA" id="ARBA00023015"/>
    </source>
</evidence>
<dbReference type="RefSeq" id="WP_207217765.1">
    <property type="nucleotide sequence ID" value="NZ_CP012672.1"/>
</dbReference>
<evidence type="ECO:0000313" key="6">
    <source>
        <dbReference type="Proteomes" id="UP000295497"/>
    </source>
</evidence>
<dbReference type="Gene3D" id="3.30.1050.10">
    <property type="entry name" value="SCP2 sterol-binding domain"/>
    <property type="match status" value="1"/>
</dbReference>
<evidence type="ECO:0000313" key="5">
    <source>
        <dbReference type="EMBL" id="AUX29329.1"/>
    </source>
</evidence>
<dbReference type="SUPFAM" id="SSF55718">
    <property type="entry name" value="SCP-like"/>
    <property type="match status" value="1"/>
</dbReference>
<keyword evidence="2" id="KW-0238">DNA-binding</keyword>
<dbReference type="InterPro" id="IPR036527">
    <property type="entry name" value="SCP2_sterol-bd_dom_sf"/>
</dbReference>
<keyword evidence="3" id="KW-0804">Transcription</keyword>
<dbReference type="EMBL" id="CP012672">
    <property type="protein sequence ID" value="AUX29329.1"/>
    <property type="molecule type" value="Genomic_DNA"/>
</dbReference>
<accession>A0A4P2QHF0</accession>
<proteinExistence type="predicted"/>
<dbReference type="GO" id="GO:0003677">
    <property type="term" value="F:DNA binding"/>
    <property type="evidence" value="ECO:0007669"/>
    <property type="project" value="UniProtKB-KW"/>
</dbReference>
<dbReference type="PROSITE" id="PS51118">
    <property type="entry name" value="HTH_HXLR"/>
    <property type="match status" value="1"/>
</dbReference>
<name>A0A4P2QHF0_SORCE</name>
<dbReference type="Gene3D" id="1.10.10.10">
    <property type="entry name" value="Winged helix-like DNA-binding domain superfamily/Winged helix DNA-binding domain"/>
    <property type="match status" value="1"/>
</dbReference>
<dbReference type="Pfam" id="PF01638">
    <property type="entry name" value="HxlR"/>
    <property type="match status" value="1"/>
</dbReference>
<evidence type="ECO:0000259" key="4">
    <source>
        <dbReference type="PROSITE" id="PS51118"/>
    </source>
</evidence>
<dbReference type="InterPro" id="IPR036390">
    <property type="entry name" value="WH_DNA-bd_sf"/>
</dbReference>
<dbReference type="InterPro" id="IPR036388">
    <property type="entry name" value="WH-like_DNA-bd_sf"/>
</dbReference>
<protein>
    <submittedName>
        <fullName evidence="5">Transcriptional regulator</fullName>
    </submittedName>
</protein>
<evidence type="ECO:0000256" key="2">
    <source>
        <dbReference type="ARBA" id="ARBA00023125"/>
    </source>
</evidence>
<dbReference type="Proteomes" id="UP000295497">
    <property type="component" value="Chromosome"/>
</dbReference>
<dbReference type="SUPFAM" id="SSF46785">
    <property type="entry name" value="Winged helix' DNA-binding domain"/>
    <property type="match status" value="1"/>
</dbReference>
<dbReference type="PANTHER" id="PTHR33204">
    <property type="entry name" value="TRANSCRIPTIONAL REGULATOR, MARR FAMILY"/>
    <property type="match status" value="1"/>
</dbReference>
<keyword evidence="1" id="KW-0805">Transcription regulation</keyword>
<organism evidence="5 6">
    <name type="scientific">Sorangium cellulosum</name>
    <name type="common">Polyangium cellulosum</name>
    <dbReference type="NCBI Taxonomy" id="56"/>
    <lineage>
        <taxon>Bacteria</taxon>
        <taxon>Pseudomonadati</taxon>
        <taxon>Myxococcota</taxon>
        <taxon>Polyangia</taxon>
        <taxon>Polyangiales</taxon>
        <taxon>Polyangiaceae</taxon>
        <taxon>Sorangium</taxon>
    </lineage>
</organism>
<dbReference type="PANTHER" id="PTHR33204:SF18">
    <property type="entry name" value="TRANSCRIPTIONAL REGULATORY PROTEIN"/>
    <property type="match status" value="1"/>
</dbReference>
<gene>
    <name evidence="5" type="primary">ompR</name>
    <name evidence="5" type="ORF">SOCE836_014170</name>
</gene>
<dbReference type="InterPro" id="IPR002577">
    <property type="entry name" value="HTH_HxlR"/>
</dbReference>